<name>A0A8J2EAJ7_COTCN</name>
<comment type="caution">
    <text evidence="1">The sequence shown here is derived from an EMBL/GenBank/DDBJ whole genome shotgun (WGS) entry which is preliminary data.</text>
</comment>
<accession>A0A8J2EAJ7</accession>
<organism evidence="1 2">
    <name type="scientific">Cotesia congregata</name>
    <name type="common">Parasitoid wasp</name>
    <name type="synonym">Apanteles congregatus</name>
    <dbReference type="NCBI Taxonomy" id="51543"/>
    <lineage>
        <taxon>Eukaryota</taxon>
        <taxon>Metazoa</taxon>
        <taxon>Ecdysozoa</taxon>
        <taxon>Arthropoda</taxon>
        <taxon>Hexapoda</taxon>
        <taxon>Insecta</taxon>
        <taxon>Pterygota</taxon>
        <taxon>Neoptera</taxon>
        <taxon>Endopterygota</taxon>
        <taxon>Hymenoptera</taxon>
        <taxon>Apocrita</taxon>
        <taxon>Ichneumonoidea</taxon>
        <taxon>Braconidae</taxon>
        <taxon>Microgastrinae</taxon>
        <taxon>Cotesia</taxon>
    </lineage>
</organism>
<evidence type="ECO:0000313" key="2">
    <source>
        <dbReference type="Proteomes" id="UP000786811"/>
    </source>
</evidence>
<keyword evidence="2" id="KW-1185">Reference proteome</keyword>
<dbReference type="OrthoDB" id="6630968at2759"/>
<proteinExistence type="predicted"/>
<dbReference type="AlphaFoldDB" id="A0A8J2EAJ7"/>
<dbReference type="EMBL" id="CAJNRD030001114">
    <property type="protein sequence ID" value="CAG5073731.1"/>
    <property type="molecule type" value="Genomic_DNA"/>
</dbReference>
<sequence>MPAASSIYWNSIDSQRSSSSGDASNARQYVDPWDLENYAYLRRHSVTAPTHKYQVPQTSYSRVSQRREPEHEYWYTRESSREPGYHPPGLVEDIYFGQTKQLSNSHYQPIYEDDARYAAPVYAPLTDLEQAKQFEDRRLKEVLRRRKLSRTSIHGRQVNCDFIVVKNSSLIYFVVLDFREEYIYHSTSNRRDSVDIKPKPAARSEENCYFEVIQPSNIGLSNYGHLKIDYTNSWNSLHRKMTK</sequence>
<reference evidence="1" key="1">
    <citation type="submission" date="2021-04" db="EMBL/GenBank/DDBJ databases">
        <authorList>
            <person name="Chebbi M.A.C M."/>
        </authorList>
    </citation>
    <scope>NUCLEOTIDE SEQUENCE</scope>
</reference>
<protein>
    <submittedName>
        <fullName evidence="1">Uncharacterized protein</fullName>
    </submittedName>
</protein>
<gene>
    <name evidence="1" type="ORF">HICCMSTLAB_LOCUS576</name>
</gene>
<evidence type="ECO:0000313" key="1">
    <source>
        <dbReference type="EMBL" id="CAG5073731.1"/>
    </source>
</evidence>
<dbReference type="Proteomes" id="UP000786811">
    <property type="component" value="Unassembled WGS sequence"/>
</dbReference>